<evidence type="ECO:0000313" key="2">
    <source>
        <dbReference type="Proteomes" id="UP000190848"/>
    </source>
</evidence>
<protein>
    <submittedName>
        <fullName evidence="1">Uncharacterized protein</fullName>
    </submittedName>
</protein>
<accession>A0AAU8VB06</accession>
<gene>
    <name evidence="1" type="ORF">BBD32_08280</name>
</gene>
<evidence type="ECO:0000313" key="1">
    <source>
        <dbReference type="EMBL" id="AQX01458.1"/>
    </source>
</evidence>
<proteinExistence type="predicted"/>
<dbReference type="EMBL" id="CP016374">
    <property type="protein sequence ID" value="AQX01458.1"/>
    <property type="molecule type" value="Genomic_DNA"/>
</dbReference>
<dbReference type="RefSeq" id="WP_100246772.1">
    <property type="nucleotide sequence ID" value="NZ_CP016374.1"/>
</dbReference>
<name>A0AAU8VB06_9FLAO</name>
<dbReference type="Proteomes" id="UP000190848">
    <property type="component" value="Chromosome"/>
</dbReference>
<organism evidence="1 2">
    <name type="scientific">Elizabethkingia anophelis</name>
    <dbReference type="NCBI Taxonomy" id="1117645"/>
    <lineage>
        <taxon>Bacteria</taxon>
        <taxon>Pseudomonadati</taxon>
        <taxon>Bacteroidota</taxon>
        <taxon>Flavobacteriia</taxon>
        <taxon>Flavobacteriales</taxon>
        <taxon>Weeksellaceae</taxon>
        <taxon>Elizabethkingia</taxon>
    </lineage>
</organism>
<reference evidence="1 2" key="1">
    <citation type="submission" date="2016-07" db="EMBL/GenBank/DDBJ databases">
        <title>Revisiting the taxonomy of the Elizabethkingia Genus using Whole-Genome Sequencing, Optical Mapping, and MALDI-TOF, along with proposal of three novel Elizabethkingia species: Elizabethkingia bruuniana sp. nov., Elizabethkingia ursingii sp. nov., and Elizabethkingia occulta sp. nov.</title>
        <authorList>
            <person name="Nicholson A.C."/>
        </authorList>
    </citation>
    <scope>NUCLEOTIDE SEQUENCE [LARGE SCALE GENOMIC DNA]</scope>
    <source>
        <strain evidence="1 2">F3201</strain>
    </source>
</reference>
<sequence>MKTLFSIMAMIIASSFFSQQITQKAIGSDKDNYGCKESAGYVFSKIKNNCIKLFEEKIQLKERDSHKSYTSNATIIFSKDNKKAELFLPSLKESIILNLNPSKNKKILVYKNGKYTLTKQNNVYILKELNKIIFN</sequence>
<dbReference type="AlphaFoldDB" id="A0AAU8VB06"/>